<feature type="compositionally biased region" description="Low complexity" evidence="1">
    <location>
        <begin position="76"/>
        <end position="86"/>
    </location>
</feature>
<sequence length="387" mass="43141">MLSVACGRPFYPLRSFHGQPNRLVVRRSTASIVERGSPCRPWRSYSSGSLPASSSSSRSRWNARPPGTDGDPAVESRVGSGSSGSPSTSFLSLLCPLLKFFGDFKEVVVLVFRILVRAFSVREGDPSQERNEFLEVATSSLSSLARSPWGSKSLNNINNLESATSPQTYLQIYEFEACPFCRRVREAMTELDLTVEVYPCPKGSLRHRELVRSIGGKEQFPFLVDLNSGVSMYESNDIVKYLFRQYGQGRNPSFGLLESSKEFGTSLRCSLDVTESCTVFTGWVPTLLRAGRGMTLWKNAGKEPSMKLELYSYENSVYSRIVREALCELELPYILHNVGEGSTKSKLLLETSGSNKVPYLIDPNTRLQMGDHKKILSYLFQTYSASS</sequence>
<organism evidence="3 4">
    <name type="scientific">Musa balbisiana</name>
    <name type="common">Banana</name>
    <dbReference type="NCBI Taxonomy" id="52838"/>
    <lineage>
        <taxon>Eukaryota</taxon>
        <taxon>Viridiplantae</taxon>
        <taxon>Streptophyta</taxon>
        <taxon>Embryophyta</taxon>
        <taxon>Tracheophyta</taxon>
        <taxon>Spermatophyta</taxon>
        <taxon>Magnoliopsida</taxon>
        <taxon>Liliopsida</taxon>
        <taxon>Zingiberales</taxon>
        <taxon>Musaceae</taxon>
        <taxon>Musa</taxon>
    </lineage>
</organism>
<evidence type="ECO:0000313" key="3">
    <source>
        <dbReference type="EMBL" id="THU58803.1"/>
    </source>
</evidence>
<dbReference type="PROSITE" id="PS50404">
    <property type="entry name" value="GST_NTER"/>
    <property type="match status" value="2"/>
</dbReference>
<protein>
    <recommendedName>
        <fullName evidence="2">GST N-terminal domain-containing protein</fullName>
    </recommendedName>
</protein>
<dbReference type="PROSITE" id="PS51354">
    <property type="entry name" value="GLUTAREDOXIN_2"/>
    <property type="match status" value="1"/>
</dbReference>
<evidence type="ECO:0000313" key="4">
    <source>
        <dbReference type="Proteomes" id="UP000317650"/>
    </source>
</evidence>
<dbReference type="InterPro" id="IPR036249">
    <property type="entry name" value="Thioredoxin-like_sf"/>
</dbReference>
<dbReference type="EMBL" id="PYDT01000006">
    <property type="protein sequence ID" value="THU58803.1"/>
    <property type="molecule type" value="Genomic_DNA"/>
</dbReference>
<evidence type="ECO:0000259" key="2">
    <source>
        <dbReference type="PROSITE" id="PS50404"/>
    </source>
</evidence>
<proteinExistence type="predicted"/>
<feature type="domain" description="GST N-terminal" evidence="2">
    <location>
        <begin position="168"/>
        <end position="250"/>
    </location>
</feature>
<name>A0A4S8JAQ3_MUSBA</name>
<dbReference type="PANTHER" id="PTHR45288:SF2">
    <property type="entry name" value="THIOREDOXIN FAMILY PROTEIN"/>
    <property type="match status" value="1"/>
</dbReference>
<dbReference type="InterPro" id="IPR040079">
    <property type="entry name" value="Glutathione_S-Trfase"/>
</dbReference>
<dbReference type="Gene3D" id="3.40.30.10">
    <property type="entry name" value="Glutaredoxin"/>
    <property type="match status" value="2"/>
</dbReference>
<evidence type="ECO:0000256" key="1">
    <source>
        <dbReference type="SAM" id="MobiDB-lite"/>
    </source>
</evidence>
<dbReference type="CDD" id="cd03041">
    <property type="entry name" value="GST_N_2GST_N"/>
    <property type="match status" value="1"/>
</dbReference>
<feature type="domain" description="GST N-terminal" evidence="2">
    <location>
        <begin position="306"/>
        <end position="387"/>
    </location>
</feature>
<dbReference type="SUPFAM" id="SSF52833">
    <property type="entry name" value="Thioredoxin-like"/>
    <property type="match status" value="2"/>
</dbReference>
<dbReference type="STRING" id="52838.A0A4S8JAQ3"/>
<comment type="caution">
    <text evidence="3">The sequence shown here is derived from an EMBL/GenBank/DDBJ whole genome shotgun (WGS) entry which is preliminary data.</text>
</comment>
<reference evidence="3 4" key="1">
    <citation type="journal article" date="2019" name="Nat. Plants">
        <title>Genome sequencing of Musa balbisiana reveals subgenome evolution and function divergence in polyploid bananas.</title>
        <authorList>
            <person name="Yao X."/>
        </authorList>
    </citation>
    <scope>NUCLEOTIDE SEQUENCE [LARGE SCALE GENOMIC DNA]</scope>
    <source>
        <strain evidence="4">cv. DH-PKW</strain>
        <tissue evidence="3">Leaves</tissue>
    </source>
</reference>
<dbReference type="Proteomes" id="UP000317650">
    <property type="component" value="Chromosome 3"/>
</dbReference>
<dbReference type="PANTHER" id="PTHR45288">
    <property type="entry name" value="THIOREDOXIN FAMILY PROTEIN"/>
    <property type="match status" value="1"/>
</dbReference>
<dbReference type="SFLD" id="SFLDS00019">
    <property type="entry name" value="Glutathione_Transferase_(cytos"/>
    <property type="match status" value="1"/>
</dbReference>
<dbReference type="GO" id="GO:0009507">
    <property type="term" value="C:chloroplast"/>
    <property type="evidence" value="ECO:0007669"/>
    <property type="project" value="TreeGrafter"/>
</dbReference>
<gene>
    <name evidence="3" type="ORF">C4D60_Mb03t18290</name>
</gene>
<dbReference type="AlphaFoldDB" id="A0A4S8JAQ3"/>
<feature type="compositionally biased region" description="Low complexity" evidence="1">
    <location>
        <begin position="43"/>
        <end position="60"/>
    </location>
</feature>
<dbReference type="SFLD" id="SFLDG01181">
    <property type="entry name" value="SUF2"/>
    <property type="match status" value="1"/>
</dbReference>
<keyword evidence="4" id="KW-1185">Reference proteome</keyword>
<dbReference type="Pfam" id="PF13417">
    <property type="entry name" value="GST_N_3"/>
    <property type="match status" value="2"/>
</dbReference>
<feature type="region of interest" description="Disordered" evidence="1">
    <location>
        <begin position="37"/>
        <end position="86"/>
    </location>
</feature>
<accession>A0A4S8JAQ3</accession>
<dbReference type="InterPro" id="IPR004045">
    <property type="entry name" value="Glutathione_S-Trfase_N"/>
</dbReference>